<accession>A0AAE3DLW8</accession>
<evidence type="ECO:0000313" key="3">
    <source>
        <dbReference type="Proteomes" id="UP001198962"/>
    </source>
</evidence>
<reference evidence="2" key="1">
    <citation type="submission" date="2021-10" db="EMBL/GenBank/DDBJ databases">
        <title>Anaerobic single-cell dispensing facilitates the cultivation of human gut bacteria.</title>
        <authorList>
            <person name="Afrizal A."/>
        </authorList>
    </citation>
    <scope>NUCLEOTIDE SEQUENCE</scope>
    <source>
        <strain evidence="2">CLA-AA-H274</strain>
    </source>
</reference>
<evidence type="ECO:0000313" key="2">
    <source>
        <dbReference type="EMBL" id="MCC2165498.1"/>
    </source>
</evidence>
<dbReference type="EMBL" id="JAJEPU010000038">
    <property type="protein sequence ID" value="MCC2165498.1"/>
    <property type="molecule type" value="Genomic_DNA"/>
</dbReference>
<keyword evidence="2" id="KW-0067">ATP-binding</keyword>
<name>A0AAE3DLW8_9FIRM</name>
<protein>
    <submittedName>
        <fullName evidence="2">ATP-binding domain-containing protein</fullName>
    </submittedName>
</protein>
<comment type="caution">
    <text evidence="2">The sequence shown here is derived from an EMBL/GenBank/DDBJ whole genome shotgun (WGS) entry which is preliminary data.</text>
</comment>
<dbReference type="Pfam" id="PF13538">
    <property type="entry name" value="UvrD_C_2"/>
    <property type="match status" value="1"/>
</dbReference>
<dbReference type="GO" id="GO:0005524">
    <property type="term" value="F:ATP binding"/>
    <property type="evidence" value="ECO:0007669"/>
    <property type="project" value="UniProtKB-KW"/>
</dbReference>
<dbReference type="SUPFAM" id="SSF52540">
    <property type="entry name" value="P-loop containing nucleoside triphosphate hydrolases"/>
    <property type="match status" value="1"/>
</dbReference>
<proteinExistence type="predicted"/>
<dbReference type="InterPro" id="IPR027785">
    <property type="entry name" value="UvrD-like_helicase_C"/>
</dbReference>
<dbReference type="Proteomes" id="UP001198962">
    <property type="component" value="Unassembled WGS sequence"/>
</dbReference>
<evidence type="ECO:0000259" key="1">
    <source>
        <dbReference type="Pfam" id="PF13538"/>
    </source>
</evidence>
<dbReference type="InterPro" id="IPR027417">
    <property type="entry name" value="P-loop_NTPase"/>
</dbReference>
<gene>
    <name evidence="2" type="ORF">LKD32_11555</name>
</gene>
<sequence length="565" mass="63404">MAVMIPEIPNPFQTGSLEDVMFEALRKLPDSCMVFHSFRLTEVKDGILNESETDFIIFDREKGILCLEAKAGSVSFRDGRWMYGNGAPMRSGGPFRQASANKWKLMELIGNSRLGSLTEKIKFLHGVWFPSLSDARIDAIDMPLEADREITLGSEALANPTPYIDRLFALEVPAGIVTDVSDVDFRALVREILCPEFNIFPPPGFDIDLKHAVFHRMLGEQSGILNFLTEQRSAVINGAAGTGKTMIAVEKAVRHAADGERVLFLCYNSELKKFLALHYENLLIDFMTLDGYACRLCGVPVSDYGRVERKLKDFAAYGSFPYDHVIVDEGQDFGRDSMENAGLLQLLHDAVMARPDSKSSFYVFYDKLQTVQSDQVPWLIRNAECRLALHKNCRNTENICRTALSLLPEHGRTEVLRGIAGKIPCIHFSSKETYLKDMDTVIDGLHRDEINDIVILTLSTETDSLVNKAAKNGFYGECRFMSCRKFKGLEADAVILVDFTERTVTDDAMLFYVGASRARIRLEIMTVMDNESCRNALERTEGACAGRRPMRDLASMLKCTALVHY</sequence>
<dbReference type="RefSeq" id="WP_308451790.1">
    <property type="nucleotide sequence ID" value="NZ_JAJEPU010000038.1"/>
</dbReference>
<organism evidence="2 3">
    <name type="scientific">Brotaphodocola catenula</name>
    <dbReference type="NCBI Taxonomy" id="2885361"/>
    <lineage>
        <taxon>Bacteria</taxon>
        <taxon>Bacillati</taxon>
        <taxon>Bacillota</taxon>
        <taxon>Clostridia</taxon>
        <taxon>Lachnospirales</taxon>
        <taxon>Lachnospiraceae</taxon>
        <taxon>Brotaphodocola</taxon>
    </lineage>
</organism>
<keyword evidence="2" id="KW-0547">Nucleotide-binding</keyword>
<dbReference type="AlphaFoldDB" id="A0AAE3DLW8"/>
<keyword evidence="3" id="KW-1185">Reference proteome</keyword>
<feature type="domain" description="UvrD-like helicase C-terminal" evidence="1">
    <location>
        <begin position="479"/>
        <end position="522"/>
    </location>
</feature>
<dbReference type="Gene3D" id="3.40.50.300">
    <property type="entry name" value="P-loop containing nucleotide triphosphate hydrolases"/>
    <property type="match status" value="2"/>
</dbReference>